<feature type="transmembrane region" description="Helical" evidence="1">
    <location>
        <begin position="6"/>
        <end position="29"/>
    </location>
</feature>
<reference evidence="3 4" key="1">
    <citation type="submission" date="2023-09" db="EMBL/GenBank/DDBJ databases">
        <authorList>
            <person name="Rey-Velasco X."/>
        </authorList>
    </citation>
    <scope>NUCLEOTIDE SEQUENCE [LARGE SCALE GENOMIC DNA]</scope>
    <source>
        <strain evidence="3 4">W335</strain>
    </source>
</reference>
<dbReference type="Proteomes" id="UP001251857">
    <property type="component" value="Unassembled WGS sequence"/>
</dbReference>
<evidence type="ECO:0000313" key="3">
    <source>
        <dbReference type="EMBL" id="MDT0634549.1"/>
    </source>
</evidence>
<accession>A0ABU3BZL0</accession>
<sequence length="157" mass="16832">MSVNGLAIALHVLAAVVWVGGMFFAYMALRPAAGQLALADRLALWAGVFARFFPFVWLSVIALLATGYWLIFAVLGGMGGAGTHVHIMHGLGWLMFALFGHVYFAPWRRLRLALEAGTLNEGARYLNQIRVLIGVNLLLGLIVVAVAAGGRYGLLPG</sequence>
<keyword evidence="1" id="KW-0812">Transmembrane</keyword>
<name>A0ABU3BZL0_9GAMM</name>
<feature type="transmembrane region" description="Helical" evidence="1">
    <location>
        <begin position="131"/>
        <end position="154"/>
    </location>
</feature>
<keyword evidence="1" id="KW-0472">Membrane</keyword>
<protein>
    <submittedName>
        <fullName evidence="3">CopD family protein</fullName>
    </submittedName>
</protein>
<evidence type="ECO:0000313" key="4">
    <source>
        <dbReference type="Proteomes" id="UP001251857"/>
    </source>
</evidence>
<feature type="transmembrane region" description="Helical" evidence="1">
    <location>
        <begin position="91"/>
        <end position="110"/>
    </location>
</feature>
<organism evidence="3 4">
    <name type="scientific">Spectribacter hydrogenoxidans</name>
    <dbReference type="NCBI Taxonomy" id="3075608"/>
    <lineage>
        <taxon>Bacteria</taxon>
        <taxon>Pseudomonadati</taxon>
        <taxon>Pseudomonadota</taxon>
        <taxon>Gammaproteobacteria</taxon>
        <taxon>Salinisphaerales</taxon>
        <taxon>Salinisphaeraceae</taxon>
        <taxon>Spectribacter</taxon>
    </lineage>
</organism>
<keyword evidence="1" id="KW-1133">Transmembrane helix</keyword>
<evidence type="ECO:0000256" key="1">
    <source>
        <dbReference type="SAM" id="Phobius"/>
    </source>
</evidence>
<gene>
    <name evidence="3" type="ORF">RM532_06230</name>
</gene>
<dbReference type="EMBL" id="JAVRIB010000005">
    <property type="protein sequence ID" value="MDT0634549.1"/>
    <property type="molecule type" value="Genomic_DNA"/>
</dbReference>
<dbReference type="Pfam" id="PF05425">
    <property type="entry name" value="CopD"/>
    <property type="match status" value="1"/>
</dbReference>
<feature type="domain" description="Copper resistance protein D" evidence="2">
    <location>
        <begin position="47"/>
        <end position="148"/>
    </location>
</feature>
<keyword evidence="4" id="KW-1185">Reference proteome</keyword>
<dbReference type="InterPro" id="IPR008457">
    <property type="entry name" value="Cu-R_CopD_dom"/>
</dbReference>
<proteinExistence type="predicted"/>
<comment type="caution">
    <text evidence="3">The sequence shown here is derived from an EMBL/GenBank/DDBJ whole genome shotgun (WGS) entry which is preliminary data.</text>
</comment>
<evidence type="ECO:0000259" key="2">
    <source>
        <dbReference type="Pfam" id="PF05425"/>
    </source>
</evidence>
<dbReference type="RefSeq" id="WP_311652333.1">
    <property type="nucleotide sequence ID" value="NZ_JAVRIB010000005.1"/>
</dbReference>
<feature type="transmembrane region" description="Helical" evidence="1">
    <location>
        <begin position="49"/>
        <end position="71"/>
    </location>
</feature>